<evidence type="ECO:0000313" key="2">
    <source>
        <dbReference type="Proteomes" id="UP000288468"/>
    </source>
</evidence>
<dbReference type="KEGG" id="vg:64854865"/>
<gene>
    <name evidence="1" type="primary">78</name>
    <name evidence="1" type="ORF">SEA_ZETZY_78</name>
</gene>
<dbReference type="InterPro" id="IPR058002">
    <property type="entry name" value="Gp82"/>
</dbReference>
<organism evidence="1 2">
    <name type="scientific">Mycobacterium phage Zetzy</name>
    <dbReference type="NCBI Taxonomy" id="2499071"/>
    <lineage>
        <taxon>Viruses</taxon>
        <taxon>Duplodnaviria</taxon>
        <taxon>Heunggongvirae</taxon>
        <taxon>Uroviricota</taxon>
        <taxon>Caudoviricetes</taxon>
        <taxon>Microwolfvirus</taxon>
        <taxon>Microwolfvirus zetzy</taxon>
    </lineage>
</organism>
<evidence type="ECO:0000313" key="1">
    <source>
        <dbReference type="EMBL" id="AZS12048.1"/>
    </source>
</evidence>
<accession>A0A3S9UP72</accession>
<dbReference type="Proteomes" id="UP000288468">
    <property type="component" value="Segment"/>
</dbReference>
<protein>
    <submittedName>
        <fullName evidence="1">Uncharacterized protein</fullName>
    </submittedName>
</protein>
<dbReference type="GeneID" id="64854865"/>
<name>A0A3S9UP72_9CAUD</name>
<reference evidence="1 2" key="1">
    <citation type="submission" date="2018-12" db="EMBL/GenBank/DDBJ databases">
        <authorList>
            <person name="Dean N."/>
            <person name="Diep C."/>
            <person name="Muthiah A."/>
            <person name="Mastropaolo M."/>
            <person name="Westholm D."/>
            <person name="Butela K.A."/>
            <person name="Caruso S.M."/>
            <person name="Garlena R.A."/>
            <person name="Russell D.A."/>
            <person name="Pope W.H."/>
            <person name="Jacobs-Sera D."/>
            <person name="Hatfull G.F."/>
        </authorList>
    </citation>
    <scope>NUCLEOTIDE SEQUENCE [LARGE SCALE GENOMIC DNA]</scope>
</reference>
<keyword evidence="2" id="KW-1185">Reference proteome</keyword>
<sequence length="140" mass="15563">MITPYKGRHIGPRTPVFAYRNLHNGQWSLRAEAGQHKGKVIGHADSVALIDCQLKVSEAGRQRVIAEQKKNVHAGVVGTIVRDFDPRPYDWDGSYAQKLSYNPYKTSSFTANGEPVGYATMVHLADDGKAYAYGSVREER</sequence>
<dbReference type="Pfam" id="PF25735">
    <property type="entry name" value="Phage_L5_gp82"/>
    <property type="match status" value="1"/>
</dbReference>
<dbReference type="RefSeq" id="YP_010060209.1">
    <property type="nucleotide sequence ID" value="NC_054761.1"/>
</dbReference>
<dbReference type="EMBL" id="MK279903">
    <property type="protein sequence ID" value="AZS12048.1"/>
    <property type="molecule type" value="Genomic_DNA"/>
</dbReference>
<proteinExistence type="predicted"/>